<feature type="binding site" evidence="7">
    <location>
        <position position="212"/>
    </location>
    <ligand>
        <name>Zn(2+)</name>
        <dbReference type="ChEBI" id="CHEBI:29105"/>
    </ligand>
</feature>
<evidence type="ECO:0000256" key="3">
    <source>
        <dbReference type="ARBA" id="ARBA00022801"/>
    </source>
</evidence>
<dbReference type="GO" id="GO:0006046">
    <property type="term" value="P:N-acetylglucosamine catabolic process"/>
    <property type="evidence" value="ECO:0007669"/>
    <property type="project" value="TreeGrafter"/>
</dbReference>
<dbReference type="CDD" id="cd00854">
    <property type="entry name" value="NagA"/>
    <property type="match status" value="1"/>
</dbReference>
<evidence type="ECO:0000256" key="5">
    <source>
        <dbReference type="PIRNR" id="PIRNR038994"/>
    </source>
</evidence>
<dbReference type="GO" id="GO:0008448">
    <property type="term" value="F:N-acetylglucosamine-6-phosphate deacetylase activity"/>
    <property type="evidence" value="ECO:0007669"/>
    <property type="project" value="UniProtKB-EC"/>
</dbReference>
<evidence type="ECO:0000256" key="1">
    <source>
        <dbReference type="ARBA" id="ARBA00010716"/>
    </source>
</evidence>
<dbReference type="InterPro" id="IPR006680">
    <property type="entry name" value="Amidohydro-rel"/>
</dbReference>
<comment type="cofactor">
    <cofactor evidence="7">
        <name>a divalent metal cation</name>
        <dbReference type="ChEBI" id="CHEBI:60240"/>
    </cofactor>
    <text evidence="7">Binds 1 divalent metal cation per subunit.</text>
</comment>
<dbReference type="NCBIfam" id="TIGR00221">
    <property type="entry name" value="nagA"/>
    <property type="match status" value="1"/>
</dbReference>
<dbReference type="SUPFAM" id="SSF51556">
    <property type="entry name" value="Metallo-dependent hydrolases"/>
    <property type="match status" value="1"/>
</dbReference>
<dbReference type="InterPro" id="IPR003764">
    <property type="entry name" value="GlcNAc_6-P_deAcase"/>
</dbReference>
<dbReference type="GO" id="GO:0046872">
    <property type="term" value="F:metal ion binding"/>
    <property type="evidence" value="ECO:0007669"/>
    <property type="project" value="UniProtKB-KW"/>
</dbReference>
<keyword evidence="4 5" id="KW-0119">Carbohydrate metabolism</keyword>
<dbReference type="Gene3D" id="2.30.40.10">
    <property type="entry name" value="Urease, subunit C, domain 1"/>
    <property type="match status" value="1"/>
</dbReference>
<protein>
    <submittedName>
        <fullName evidence="9">N-acetylglucosamine-6-phosphate deacetylase</fullName>
        <ecNumber evidence="9">3.5.1.25</ecNumber>
    </submittedName>
</protein>
<dbReference type="SUPFAM" id="SSF51338">
    <property type="entry name" value="Composite domain of metallo-dependent hydrolases"/>
    <property type="match status" value="1"/>
</dbReference>
<reference evidence="9 10" key="1">
    <citation type="submission" date="2018-08" db="EMBL/GenBank/DDBJ databases">
        <title>A genome reference for cultivated species of the human gut microbiota.</title>
        <authorList>
            <person name="Zou Y."/>
            <person name="Xue W."/>
            <person name="Luo G."/>
        </authorList>
    </citation>
    <scope>NUCLEOTIDE SEQUENCE [LARGE SCALE GENOMIC DNA]</scope>
    <source>
        <strain evidence="9 10">AF24-29</strain>
    </source>
</reference>
<evidence type="ECO:0000256" key="7">
    <source>
        <dbReference type="PIRSR" id="PIRSR038994-3"/>
    </source>
</evidence>
<evidence type="ECO:0000256" key="2">
    <source>
        <dbReference type="ARBA" id="ARBA00022723"/>
    </source>
</evidence>
<dbReference type="InterPro" id="IPR011059">
    <property type="entry name" value="Metal-dep_hydrolase_composite"/>
</dbReference>
<accession>A0A412FVG0</accession>
<dbReference type="PANTHER" id="PTHR11113:SF14">
    <property type="entry name" value="N-ACETYLGLUCOSAMINE-6-PHOSPHATE DEACETYLASE"/>
    <property type="match status" value="1"/>
</dbReference>
<feature type="binding site" evidence="7">
    <location>
        <position position="191"/>
    </location>
    <ligand>
        <name>Zn(2+)</name>
        <dbReference type="ChEBI" id="CHEBI:29105"/>
    </ligand>
</feature>
<dbReference type="EMBL" id="QRUP01000016">
    <property type="protein sequence ID" value="RGR72122.1"/>
    <property type="molecule type" value="Genomic_DNA"/>
</dbReference>
<keyword evidence="3 5" id="KW-0378">Hydrolase</keyword>
<dbReference type="GeneID" id="83016215"/>
<evidence type="ECO:0000259" key="8">
    <source>
        <dbReference type="Pfam" id="PF01979"/>
    </source>
</evidence>
<evidence type="ECO:0000313" key="9">
    <source>
        <dbReference type="EMBL" id="RGR72122.1"/>
    </source>
</evidence>
<dbReference type="Gene3D" id="3.20.20.140">
    <property type="entry name" value="Metal-dependent hydrolases"/>
    <property type="match status" value="1"/>
</dbReference>
<comment type="similarity">
    <text evidence="1 5">Belongs to the metallo-dependent hydrolases superfamily. NagA family.</text>
</comment>
<name>A0A412FVG0_9FIRM</name>
<dbReference type="InterPro" id="IPR032466">
    <property type="entry name" value="Metal_Hydrolase"/>
</dbReference>
<dbReference type="PIRSF" id="PIRSF038994">
    <property type="entry name" value="NagA"/>
    <property type="match status" value="1"/>
</dbReference>
<feature type="binding site" evidence="7">
    <location>
        <position position="125"/>
    </location>
    <ligand>
        <name>Zn(2+)</name>
        <dbReference type="ChEBI" id="CHEBI:29105"/>
    </ligand>
</feature>
<dbReference type="Proteomes" id="UP000284178">
    <property type="component" value="Unassembled WGS sequence"/>
</dbReference>
<feature type="domain" description="Amidohydrolase-related" evidence="8">
    <location>
        <begin position="47"/>
        <end position="364"/>
    </location>
</feature>
<feature type="active site" description="Proton donor/acceptor" evidence="6">
    <location>
        <position position="270"/>
    </location>
</feature>
<gene>
    <name evidence="9" type="primary">nagA</name>
    <name evidence="9" type="ORF">DWY25_12500</name>
</gene>
<evidence type="ECO:0000256" key="6">
    <source>
        <dbReference type="PIRSR" id="PIRSR038994-1"/>
    </source>
</evidence>
<proteinExistence type="inferred from homology"/>
<dbReference type="RefSeq" id="WP_117895503.1">
    <property type="nucleotide sequence ID" value="NZ_CABJCV010000016.1"/>
</dbReference>
<comment type="caution">
    <text evidence="9">The sequence shown here is derived from an EMBL/GenBank/DDBJ whole genome shotgun (WGS) entry which is preliminary data.</text>
</comment>
<dbReference type="EC" id="3.5.1.25" evidence="9"/>
<dbReference type="AlphaFoldDB" id="A0A412FVG0"/>
<organism evidence="9 10">
    <name type="scientific">Holdemania filiformis</name>
    <dbReference type="NCBI Taxonomy" id="61171"/>
    <lineage>
        <taxon>Bacteria</taxon>
        <taxon>Bacillati</taxon>
        <taxon>Bacillota</taxon>
        <taxon>Erysipelotrichia</taxon>
        <taxon>Erysipelotrichales</taxon>
        <taxon>Erysipelotrichaceae</taxon>
        <taxon>Holdemania</taxon>
    </lineage>
</organism>
<evidence type="ECO:0000313" key="10">
    <source>
        <dbReference type="Proteomes" id="UP000284178"/>
    </source>
</evidence>
<keyword evidence="2 7" id="KW-0479">Metal-binding</keyword>
<keyword evidence="10" id="KW-1185">Reference proteome</keyword>
<evidence type="ECO:0000256" key="4">
    <source>
        <dbReference type="ARBA" id="ARBA00023277"/>
    </source>
</evidence>
<sequence length="397" mass="43705">MKSIRSHHIVTETEVVDGWLTMDDEGRIAAIGDTPVGERIEEVQDDWILPGLIDPHLHGFMGWNASKTTDETQILRMADALLWAGVTAFVPSCISSSMMLDNVRALHAARTHQRQGAEILGLYMEGPFYNPEYNGGTPVQYFQAPSIERALRFYEAAGGDLVSLGLAPELPGAMEVVSFLSQNGVRVGIAHTGADYEQTIAAIDAGCKMATHSFNAMRGLHHREVGVTGAILLDPRIYNEINCDFIHVCPQMIEILLKMKSWDKILMMTDSDSLTGMPPGTYQIGETPETLEQNGKIHLPDGTIYGSGRLLLQDVFNLIDILNIPVPEAVAMASLNAARFLNVDDRLGSLKVGKQADFIVVDDQRRCRITVQKGVKVCDMNQRSSLVNPQFMNLKIA</sequence>
<dbReference type="PANTHER" id="PTHR11113">
    <property type="entry name" value="N-ACETYLGLUCOSAMINE-6-PHOSPHATE DEACETYLASE"/>
    <property type="match status" value="1"/>
</dbReference>
<dbReference type="Pfam" id="PF01979">
    <property type="entry name" value="Amidohydro_1"/>
    <property type="match status" value="1"/>
</dbReference>